<dbReference type="AlphaFoldDB" id="A0AAP0N9U3"/>
<gene>
    <name evidence="4" type="ORF">L1049_009589</name>
</gene>
<name>A0AAP0N9U3_LIQFO</name>
<keyword evidence="5" id="KW-1185">Reference proteome</keyword>
<dbReference type="Gene3D" id="1.25.40.10">
    <property type="entry name" value="Tetratricopeptide repeat domain"/>
    <property type="match status" value="1"/>
</dbReference>
<dbReference type="GO" id="GO:0005697">
    <property type="term" value="C:telomerase holoenzyme complex"/>
    <property type="evidence" value="ECO:0007669"/>
    <property type="project" value="TreeGrafter"/>
</dbReference>
<dbReference type="InterPro" id="IPR011990">
    <property type="entry name" value="TPR-like_helical_dom_sf"/>
</dbReference>
<sequence>MSNPIMNNDSPVPLNDQKETKNFFAEVVNVEKQLWALIHSKGLLHTETQELYRKAYSSYEKIILNEHKLAELQSAEYSLWKLHYKHIDEFRRQIGQNSANAESTKSAMSQNVANVQNSNGSHIEGFKSFLSEATEFYKDLIMKVRRCYGFSGKPFFYKKGSVSCSVEPTKLHDCQFLCHRFLVCLGDLARYRELYGKLDNENHNWSIAATYYLEATMVWPDGGNPQNQLAVLATYIGDEFLALYHCIRSLAVKQPFPDAWDNLMVLFEKNRSSCLQSVSSEAHFDFLNPSQRSVVQNKLQSSDGFSNCKTLKSSEYPCSWETDLCSLIVRTMSFFFVKSSMEGFPCTFASTMGELEALMELDDMKLKAALESYQRMDSARTGPFKALQIVSIVIFIIHNLTKSAELQELKAENDMQKPVLTQLALTATFICMGRFVDRCLKFNPMDSCPLLPAVLVFVEWLVGGLDIAETYGADEKSMGAMSYFFSAFVDLLNRFNDNSGEVKFPDHTALWEDCELLGFAPIADSHMSLDFSTHSEHLSFEDRKECRAHRIIDAAMKIVHRSNHSRKWIFCDKSGGNFYMSESKEFPVHRVAEVMESSSDLDVEPHLHICEASKEYEKQIHEENQSTPHIHGKSVAIEEEEVILFKPITRYNSAPLSITTNDKLSLEGIENESEPPDECLRRASSVLIAQNQAPSNPFTFRSNISNFRCNNPFKQQEALSKESVAHQFYESPLSAGPPSLSGWVLNKGSLSIEREKGASGKGNHRSGPVEDIASASLTGLSISETEDSVIGSKYISATTHYASPYSAPVPSAPLLPEDAVWFGGVPSTFLESKSSGGINETGHFLGASPASGYSNWAATHRPLNFGPSIPGFMDGYPPLHGMTNSSEWLHQYNDNRNLELANSHTWPVHLNAPANLGNFHGHNASRFDLFDRWGNPMASNPMVYLESPPLHPGFAVPYGVDEQRREKLFHNFQRPSPYGCGAVRVEQQPLLQYLKEKEWGLQQDPQVRGPTYMGN</sequence>
<dbReference type="FunFam" id="1.25.40.10:FF:000225">
    <property type="entry name" value="Protein SMG7"/>
    <property type="match status" value="1"/>
</dbReference>
<reference evidence="4 5" key="1">
    <citation type="journal article" date="2024" name="Plant J.">
        <title>Genome sequences and population genomics reveal climatic adaptation and genomic divergence between two closely related sweetgum species.</title>
        <authorList>
            <person name="Xu W.Q."/>
            <person name="Ren C.Q."/>
            <person name="Zhang X.Y."/>
            <person name="Comes H.P."/>
            <person name="Liu X.H."/>
            <person name="Li Y.G."/>
            <person name="Kettle C.J."/>
            <person name="Jalonen R."/>
            <person name="Gaisberger H."/>
            <person name="Ma Y.Z."/>
            <person name="Qiu Y.X."/>
        </authorList>
    </citation>
    <scope>NUCLEOTIDE SEQUENCE [LARGE SCALE GENOMIC DNA]</scope>
    <source>
        <strain evidence="4">Hangzhou</strain>
    </source>
</reference>
<protein>
    <recommendedName>
        <fullName evidence="6">Protein SMG7L-like</fullName>
    </recommendedName>
</protein>
<keyword evidence="1" id="KW-0677">Repeat</keyword>
<evidence type="ECO:0000256" key="1">
    <source>
        <dbReference type="ARBA" id="ARBA00022737"/>
    </source>
</evidence>
<dbReference type="InterPro" id="IPR019458">
    <property type="entry name" value="Est1-like_N"/>
</dbReference>
<dbReference type="GO" id="GO:0000184">
    <property type="term" value="P:nuclear-transcribed mRNA catabolic process, nonsense-mediated decay"/>
    <property type="evidence" value="ECO:0007669"/>
    <property type="project" value="TreeGrafter"/>
</dbReference>
<dbReference type="InterPro" id="IPR018834">
    <property type="entry name" value="DNA/RNA-bd_Est1-type"/>
</dbReference>
<dbReference type="Pfam" id="PF10374">
    <property type="entry name" value="EST1"/>
    <property type="match status" value="1"/>
</dbReference>
<evidence type="ECO:0000259" key="3">
    <source>
        <dbReference type="Pfam" id="PF10374"/>
    </source>
</evidence>
<accession>A0AAP0N9U3</accession>
<dbReference type="Pfam" id="PF10373">
    <property type="entry name" value="EST1_DNA_bind"/>
    <property type="match status" value="1"/>
</dbReference>
<evidence type="ECO:0000259" key="2">
    <source>
        <dbReference type="Pfam" id="PF10373"/>
    </source>
</evidence>
<dbReference type="Proteomes" id="UP001415857">
    <property type="component" value="Unassembled WGS sequence"/>
</dbReference>
<dbReference type="GO" id="GO:0070034">
    <property type="term" value="F:telomerase RNA binding"/>
    <property type="evidence" value="ECO:0007669"/>
    <property type="project" value="TreeGrafter"/>
</dbReference>
<feature type="domain" description="DNA/RNA-binding" evidence="2">
    <location>
        <begin position="208"/>
        <end position="525"/>
    </location>
</feature>
<organism evidence="4 5">
    <name type="scientific">Liquidambar formosana</name>
    <name type="common">Formosan gum</name>
    <dbReference type="NCBI Taxonomy" id="63359"/>
    <lineage>
        <taxon>Eukaryota</taxon>
        <taxon>Viridiplantae</taxon>
        <taxon>Streptophyta</taxon>
        <taxon>Embryophyta</taxon>
        <taxon>Tracheophyta</taxon>
        <taxon>Spermatophyta</taxon>
        <taxon>Magnoliopsida</taxon>
        <taxon>eudicotyledons</taxon>
        <taxon>Gunneridae</taxon>
        <taxon>Pentapetalae</taxon>
        <taxon>Saxifragales</taxon>
        <taxon>Altingiaceae</taxon>
        <taxon>Liquidambar</taxon>
    </lineage>
</organism>
<dbReference type="SUPFAM" id="SSF48452">
    <property type="entry name" value="TPR-like"/>
    <property type="match status" value="1"/>
</dbReference>
<dbReference type="GO" id="GO:0042162">
    <property type="term" value="F:telomeric DNA binding"/>
    <property type="evidence" value="ECO:0007669"/>
    <property type="project" value="TreeGrafter"/>
</dbReference>
<dbReference type="InterPro" id="IPR045153">
    <property type="entry name" value="Est1/Ebs1-like"/>
</dbReference>
<proteinExistence type="predicted"/>
<evidence type="ECO:0000313" key="4">
    <source>
        <dbReference type="EMBL" id="KAK9267169.1"/>
    </source>
</evidence>
<comment type="caution">
    <text evidence="4">The sequence shown here is derived from an EMBL/GenBank/DDBJ whole genome shotgun (WGS) entry which is preliminary data.</text>
</comment>
<feature type="domain" description="Telomerase activating protein Est1-like N-terminal" evidence="3">
    <location>
        <begin position="75"/>
        <end position="195"/>
    </location>
</feature>
<evidence type="ECO:0008006" key="6">
    <source>
        <dbReference type="Google" id="ProtNLM"/>
    </source>
</evidence>
<dbReference type="PANTHER" id="PTHR15696">
    <property type="entry name" value="SMG-7 SUPPRESSOR WITH MORPHOLOGICAL EFFECT ON GENITALIA PROTEIN 7"/>
    <property type="match status" value="1"/>
</dbReference>
<dbReference type="EMBL" id="JBBPBK010000016">
    <property type="protein sequence ID" value="KAK9267169.1"/>
    <property type="molecule type" value="Genomic_DNA"/>
</dbReference>
<dbReference type="PANTHER" id="PTHR15696:SF0">
    <property type="entry name" value="TELOMERASE-BINDING PROTEIN EST1A"/>
    <property type="match status" value="1"/>
</dbReference>
<evidence type="ECO:0000313" key="5">
    <source>
        <dbReference type="Proteomes" id="UP001415857"/>
    </source>
</evidence>